<evidence type="ECO:0000313" key="9">
    <source>
        <dbReference type="Proteomes" id="UP000002499"/>
    </source>
</evidence>
<accession>E9EF14</accession>
<dbReference type="Gene3D" id="3.20.20.70">
    <property type="entry name" value="Aldolase class I"/>
    <property type="match status" value="1"/>
</dbReference>
<comment type="pathway">
    <text evidence="1 6">Metabolic intermediate biosynthesis; chorismate biosynthesis; chorismate from D-erythrose 4-phosphate and phosphoenolpyruvate: step 1/7.</text>
</comment>
<dbReference type="AlphaFoldDB" id="E9EF14"/>
<feature type="binding site" evidence="5">
    <location>
        <position position="377"/>
    </location>
    <ligand>
        <name>Mn(2+)</name>
        <dbReference type="ChEBI" id="CHEBI:29035"/>
    </ligand>
</feature>
<keyword evidence="5" id="KW-0464">Manganese</keyword>
<evidence type="ECO:0000256" key="6">
    <source>
        <dbReference type="RuleBase" id="RU363071"/>
    </source>
</evidence>
<evidence type="ECO:0000256" key="4">
    <source>
        <dbReference type="ARBA" id="ARBA00047508"/>
    </source>
</evidence>
<keyword evidence="9" id="KW-1185">Reference proteome</keyword>
<keyword evidence="5" id="KW-0104">Cadmium</keyword>
<dbReference type="GO" id="GO:0009073">
    <property type="term" value="P:aromatic amino acid family biosynthetic process"/>
    <property type="evidence" value="ECO:0007669"/>
    <property type="project" value="UniProtKB-KW"/>
</dbReference>
<comment type="catalytic activity">
    <reaction evidence="4 6">
        <text>D-erythrose 4-phosphate + phosphoenolpyruvate + H2O = 7-phospho-2-dehydro-3-deoxy-D-arabino-heptonate + phosphate</text>
        <dbReference type="Rhea" id="RHEA:14717"/>
        <dbReference type="ChEBI" id="CHEBI:15377"/>
        <dbReference type="ChEBI" id="CHEBI:16897"/>
        <dbReference type="ChEBI" id="CHEBI:43474"/>
        <dbReference type="ChEBI" id="CHEBI:58394"/>
        <dbReference type="ChEBI" id="CHEBI:58702"/>
        <dbReference type="EC" id="2.5.1.54"/>
    </reaction>
</comment>
<dbReference type="SUPFAM" id="SSF51569">
    <property type="entry name" value="Aldolase"/>
    <property type="match status" value="1"/>
</dbReference>
<evidence type="ECO:0000256" key="5">
    <source>
        <dbReference type="PIRSR" id="PIRSR602480-1"/>
    </source>
</evidence>
<dbReference type="InterPro" id="IPR013785">
    <property type="entry name" value="Aldolase_TIM"/>
</dbReference>
<comment type="cofactor">
    <cofactor evidence="5">
        <name>Mn(2+)</name>
        <dbReference type="ChEBI" id="CHEBI:29035"/>
    </cofactor>
    <cofactor evidence="5">
        <name>Co(2+)</name>
        <dbReference type="ChEBI" id="CHEBI:48828"/>
    </cofactor>
    <cofactor evidence="5">
        <name>Cd(2+)</name>
        <dbReference type="ChEBI" id="CHEBI:48775"/>
    </cofactor>
    <text evidence="5">Binds 1 divalent cation per subunit. The enzyme is active with manganese, cobalt or cadmium ions.</text>
</comment>
<sequence length="443" mass="48917">MQTSRPSSVSHKPAWSPQSWRSQPVHEQRIIYADESHLHAVLTRLSELPPLVTPARIEAARKRYAAAARGEAFLLLGGDCAESFDDTKDHIIAQKIELLYSQARRIEAATGLPVHIMARIAGQYSKPRSKLTEITSDGREVSAFRGHNVNGPAITDREPDPNRLLHGYWHSVAILHKLVSTGVPLATAHEALHLPFESSLTKGGYNTSATFLWIGDRTRQLDGAHLEYVRGLRNPIGVKIGPTTNATDVVQILESICGKDSPSEPGRVTLITRMGADQVKSKLPAILAAVKKSPYLPVWMCDPCHGNTFSHQGNKTRSLEVMLREVKYTIDALAAHGLHLGGLHLEQTGEQVVECVDAVPDELDHVDLRSNYKSLCDPRLSREQAQRFVDKVSDMLSDVEKVGKQRCRDGQEEYRARFLGTPPSVSPLELIPSLVHGVPRVSI</sequence>
<gene>
    <name evidence="8" type="ORF">MAC_08462</name>
</gene>
<dbReference type="HOGENOM" id="CLU_026885_1_0_1"/>
<name>E9EF14_METAQ</name>
<feature type="binding site" evidence="5">
    <location>
        <position position="80"/>
    </location>
    <ligand>
        <name>Mn(2+)</name>
        <dbReference type="ChEBI" id="CHEBI:29035"/>
    </ligand>
</feature>
<dbReference type="GeneID" id="19252773"/>
<evidence type="ECO:0000313" key="8">
    <source>
        <dbReference type="EMBL" id="EFY85515.1"/>
    </source>
</evidence>
<dbReference type="PANTHER" id="PTHR21337">
    <property type="entry name" value="PHOSPHO-2-DEHYDRO-3-DEOXYHEPTONATE ALDOLASE 1, 2"/>
    <property type="match status" value="1"/>
</dbReference>
<evidence type="ECO:0000256" key="7">
    <source>
        <dbReference type="SAM" id="MobiDB-lite"/>
    </source>
</evidence>
<dbReference type="GO" id="GO:0009423">
    <property type="term" value="P:chorismate biosynthetic process"/>
    <property type="evidence" value="ECO:0007669"/>
    <property type="project" value="UniProtKB-UniPathway"/>
</dbReference>
<reference evidence="8 9" key="1">
    <citation type="journal article" date="2011" name="PLoS Genet.">
        <title>Genome sequencing and comparative transcriptomics of the model entomopathogenic fungi Metarhizium anisopliae and M. acridum.</title>
        <authorList>
            <person name="Gao Q."/>
            <person name="Jin K."/>
            <person name="Ying S.H."/>
            <person name="Zhang Y."/>
            <person name="Xiao G."/>
            <person name="Shang Y."/>
            <person name="Duan Z."/>
            <person name="Hu X."/>
            <person name="Xie X.Q."/>
            <person name="Zhou G."/>
            <person name="Peng G."/>
            <person name="Luo Z."/>
            <person name="Huang W."/>
            <person name="Wang B."/>
            <person name="Fang W."/>
            <person name="Wang S."/>
            <person name="Zhong Y."/>
            <person name="Ma L.J."/>
            <person name="St Leger R.J."/>
            <person name="Zhao G.P."/>
            <person name="Pei Y."/>
            <person name="Feng M.G."/>
            <person name="Xia Y."/>
            <person name="Wang C."/>
        </authorList>
    </citation>
    <scope>NUCLEOTIDE SEQUENCE [LARGE SCALE GENOMIC DNA]</scope>
    <source>
        <strain evidence="8 9">CQMa 102</strain>
    </source>
</reference>
<feature type="binding site" evidence="5">
    <location>
        <position position="346"/>
    </location>
    <ligand>
        <name>Mn(2+)</name>
        <dbReference type="ChEBI" id="CHEBI:29035"/>
    </ligand>
</feature>
<proteinExistence type="inferred from homology"/>
<dbReference type="InterPro" id="IPR002480">
    <property type="entry name" value="DAHP_synth_2"/>
</dbReference>
<evidence type="ECO:0000256" key="1">
    <source>
        <dbReference type="ARBA" id="ARBA00004688"/>
    </source>
</evidence>
<dbReference type="OrthoDB" id="2338at2759"/>
<dbReference type="eggNOG" id="ENOG502SIEB">
    <property type="taxonomic scope" value="Eukaryota"/>
</dbReference>
<dbReference type="InParanoid" id="E9EF14"/>
<dbReference type="GO" id="GO:0008652">
    <property type="term" value="P:amino acid biosynthetic process"/>
    <property type="evidence" value="ECO:0007669"/>
    <property type="project" value="UniProtKB-KW"/>
</dbReference>
<feature type="binding site" evidence="5">
    <location>
        <position position="273"/>
    </location>
    <ligand>
        <name>phosphoenolpyruvate</name>
        <dbReference type="ChEBI" id="CHEBI:58702"/>
    </ligand>
</feature>
<evidence type="ECO:0000256" key="2">
    <source>
        <dbReference type="ARBA" id="ARBA00008911"/>
    </source>
</evidence>
<organism evidence="9">
    <name type="scientific">Metarhizium acridum (strain CQMa 102)</name>
    <dbReference type="NCBI Taxonomy" id="655827"/>
    <lineage>
        <taxon>Eukaryota</taxon>
        <taxon>Fungi</taxon>
        <taxon>Dikarya</taxon>
        <taxon>Ascomycota</taxon>
        <taxon>Pezizomycotina</taxon>
        <taxon>Sordariomycetes</taxon>
        <taxon>Hypocreomycetidae</taxon>
        <taxon>Hypocreales</taxon>
        <taxon>Clavicipitaceae</taxon>
        <taxon>Metarhizium</taxon>
    </lineage>
</organism>
<dbReference type="EC" id="2.5.1.54" evidence="6"/>
<dbReference type="STRING" id="655827.E9EF14"/>
<keyword evidence="5" id="KW-0170">Cobalt</keyword>
<feature type="binding site" evidence="5">
    <location>
        <position position="305"/>
    </location>
    <ligand>
        <name>Mn(2+)</name>
        <dbReference type="ChEBI" id="CHEBI:29035"/>
    </ligand>
</feature>
<keyword evidence="6" id="KW-0028">Amino-acid biosynthesis</keyword>
<comment type="similarity">
    <text evidence="2 6">Belongs to the class-II DAHP synthase family.</text>
</comment>
<dbReference type="PANTHER" id="PTHR21337:SF0">
    <property type="entry name" value="PHOSPHO-2-DEHYDRO-3-DEOXYHEPTONATE ALDOLASE"/>
    <property type="match status" value="1"/>
</dbReference>
<feature type="binding site" evidence="5">
    <location>
        <position position="239"/>
    </location>
    <ligand>
        <name>phosphoenolpyruvate</name>
        <dbReference type="ChEBI" id="CHEBI:58702"/>
    </ligand>
</feature>
<dbReference type="GO" id="GO:0003849">
    <property type="term" value="F:3-deoxy-7-phosphoheptulonate synthase activity"/>
    <property type="evidence" value="ECO:0007669"/>
    <property type="project" value="UniProtKB-EC"/>
</dbReference>
<dbReference type="UniPathway" id="UPA00053">
    <property type="reaction ID" value="UER00084"/>
</dbReference>
<feature type="region of interest" description="Disordered" evidence="7">
    <location>
        <begin position="1"/>
        <end position="21"/>
    </location>
</feature>
<dbReference type="OMA" id="TVAWVTD"/>
<keyword evidence="3 6" id="KW-0808">Transferase</keyword>
<dbReference type="Pfam" id="PF01474">
    <property type="entry name" value="DAHP_synth_2"/>
    <property type="match status" value="2"/>
</dbReference>
<protein>
    <recommendedName>
        <fullName evidence="6">Phospho-2-dehydro-3-deoxyheptonate aldolase</fullName>
        <ecNumber evidence="6">2.5.1.54</ecNumber>
    </recommendedName>
</protein>
<feature type="binding site" evidence="5">
    <location>
        <position position="119"/>
    </location>
    <ligand>
        <name>phosphoenolpyruvate</name>
        <dbReference type="ChEBI" id="CHEBI:58702"/>
    </ligand>
</feature>
<dbReference type="Proteomes" id="UP000002499">
    <property type="component" value="Unassembled WGS sequence"/>
</dbReference>
<evidence type="ECO:0000256" key="3">
    <source>
        <dbReference type="ARBA" id="ARBA00022679"/>
    </source>
</evidence>
<dbReference type="KEGG" id="maw:19252773"/>
<keyword evidence="6" id="KW-0057">Aromatic amino acid biosynthesis</keyword>
<dbReference type="EMBL" id="GL698575">
    <property type="protein sequence ID" value="EFY85515.1"/>
    <property type="molecule type" value="Genomic_DNA"/>
</dbReference>